<dbReference type="EMBL" id="CAJVQB010095046">
    <property type="protein sequence ID" value="CAG8849156.1"/>
    <property type="molecule type" value="Genomic_DNA"/>
</dbReference>
<proteinExistence type="predicted"/>
<dbReference type="PANTHER" id="PTHR46954">
    <property type="entry name" value="C2H2-TYPE DOMAIN-CONTAINING PROTEIN"/>
    <property type="match status" value="1"/>
</dbReference>
<comment type="caution">
    <text evidence="1">The sequence shown here is derived from an EMBL/GenBank/DDBJ whole genome shotgun (WGS) entry which is preliminary data.</text>
</comment>
<name>A0ABN7X8C0_GIGMA</name>
<accession>A0ABN7X8C0</accession>
<dbReference type="Proteomes" id="UP000789901">
    <property type="component" value="Unassembled WGS sequence"/>
</dbReference>
<reference evidence="1 2" key="1">
    <citation type="submission" date="2021-06" db="EMBL/GenBank/DDBJ databases">
        <authorList>
            <person name="Kallberg Y."/>
            <person name="Tangrot J."/>
            <person name="Rosling A."/>
        </authorList>
    </citation>
    <scope>NUCLEOTIDE SEQUENCE [LARGE SCALE GENOMIC DNA]</scope>
    <source>
        <strain evidence="1 2">120-4 pot B 10/14</strain>
    </source>
</reference>
<sequence length="260" mass="29393">DDKAKIGLGIPAVGCMFKTLQSINEPVLVADHNFLVDSKIKLILSVYLIINPANSNDSLRLGQLSIFIRPEYFVGTSSLTHMSDLQSIISNQQFAGALMKEDKIKPIFVLLVDGEPDENLKHMKNIIQYCSFFHKFDLDYLTICTHAPGQSAYNLVKRSMASLSEKLASITLPIDNFGSHLDSQGKVLDEYIDQMRQPFAELESSTSWEWIENHTQICRYSLDIKKCKDSWCCSEYRVPDTVLLLDQNDGFLSSIMKAKN</sequence>
<keyword evidence="2" id="KW-1185">Reference proteome</keyword>
<feature type="non-terminal residue" evidence="1">
    <location>
        <position position="1"/>
    </location>
</feature>
<dbReference type="PANTHER" id="PTHR46954:SF1">
    <property type="entry name" value="C2H2-TYPE DOMAIN-CONTAINING PROTEIN"/>
    <property type="match status" value="1"/>
</dbReference>
<evidence type="ECO:0000313" key="2">
    <source>
        <dbReference type="Proteomes" id="UP000789901"/>
    </source>
</evidence>
<evidence type="ECO:0000313" key="1">
    <source>
        <dbReference type="EMBL" id="CAG8849156.1"/>
    </source>
</evidence>
<gene>
    <name evidence="1" type="ORF">GMARGA_LOCUS39557</name>
</gene>
<protein>
    <submittedName>
        <fullName evidence="1">43538_t:CDS:1</fullName>
    </submittedName>
</protein>
<organism evidence="1 2">
    <name type="scientific">Gigaspora margarita</name>
    <dbReference type="NCBI Taxonomy" id="4874"/>
    <lineage>
        <taxon>Eukaryota</taxon>
        <taxon>Fungi</taxon>
        <taxon>Fungi incertae sedis</taxon>
        <taxon>Mucoromycota</taxon>
        <taxon>Glomeromycotina</taxon>
        <taxon>Glomeromycetes</taxon>
        <taxon>Diversisporales</taxon>
        <taxon>Gigasporaceae</taxon>
        <taxon>Gigaspora</taxon>
    </lineage>
</organism>